<keyword evidence="5" id="KW-1185">Reference proteome</keyword>
<gene>
    <name evidence="3" type="ORF">EV682_102404</name>
    <name evidence="2" type="ORF">NCTC11159_01929</name>
</gene>
<feature type="transmembrane region" description="Helical" evidence="1">
    <location>
        <begin position="20"/>
        <end position="36"/>
    </location>
</feature>
<proteinExistence type="predicted"/>
<evidence type="ECO:0000313" key="4">
    <source>
        <dbReference type="Proteomes" id="UP000255108"/>
    </source>
</evidence>
<keyword evidence="1" id="KW-0472">Membrane</keyword>
<reference evidence="3 5" key="2">
    <citation type="submission" date="2019-03" db="EMBL/GenBank/DDBJ databases">
        <title>Genomic Encyclopedia of Type Strains, Phase IV (KMG-IV): sequencing the most valuable type-strain genomes for metagenomic binning, comparative biology and taxonomic classification.</title>
        <authorList>
            <person name="Goeker M."/>
        </authorList>
    </citation>
    <scope>NUCLEOTIDE SEQUENCE [LARGE SCALE GENOMIC DNA]</scope>
    <source>
        <strain evidence="3 5">DSM 3764</strain>
    </source>
</reference>
<dbReference type="EMBL" id="SMBT01000002">
    <property type="protein sequence ID" value="TCU89492.1"/>
    <property type="molecule type" value="Genomic_DNA"/>
</dbReference>
<evidence type="ECO:0000313" key="3">
    <source>
        <dbReference type="EMBL" id="TCU89492.1"/>
    </source>
</evidence>
<organism evidence="2 4">
    <name type="scientific">Iodobacter fluviatilis</name>
    <dbReference type="NCBI Taxonomy" id="537"/>
    <lineage>
        <taxon>Bacteria</taxon>
        <taxon>Pseudomonadati</taxon>
        <taxon>Pseudomonadota</taxon>
        <taxon>Betaproteobacteria</taxon>
        <taxon>Neisseriales</taxon>
        <taxon>Chitinibacteraceae</taxon>
        <taxon>Iodobacter</taxon>
    </lineage>
</organism>
<sequence>MSGGWLVSNVLSSKLQSKLLGTSCSCSGWVVIFILGRK</sequence>
<protein>
    <submittedName>
        <fullName evidence="2">Uncharacterized protein</fullName>
    </submittedName>
</protein>
<evidence type="ECO:0000313" key="5">
    <source>
        <dbReference type="Proteomes" id="UP000295794"/>
    </source>
</evidence>
<dbReference type="EMBL" id="UGHR01000001">
    <property type="protein sequence ID" value="STQ90862.1"/>
    <property type="molecule type" value="Genomic_DNA"/>
</dbReference>
<evidence type="ECO:0000256" key="1">
    <source>
        <dbReference type="SAM" id="Phobius"/>
    </source>
</evidence>
<evidence type="ECO:0000313" key="2">
    <source>
        <dbReference type="EMBL" id="STQ90862.1"/>
    </source>
</evidence>
<name>A0A377Q7M4_9NEIS</name>
<keyword evidence="1" id="KW-1133">Transmembrane helix</keyword>
<keyword evidence="1" id="KW-0812">Transmembrane</keyword>
<dbReference type="Proteomes" id="UP000255108">
    <property type="component" value="Unassembled WGS sequence"/>
</dbReference>
<reference evidence="2 4" key="1">
    <citation type="submission" date="2018-06" db="EMBL/GenBank/DDBJ databases">
        <authorList>
            <consortium name="Pathogen Informatics"/>
            <person name="Doyle S."/>
        </authorList>
    </citation>
    <scope>NUCLEOTIDE SEQUENCE [LARGE SCALE GENOMIC DNA]</scope>
    <source>
        <strain evidence="2 4">NCTC11159</strain>
    </source>
</reference>
<dbReference type="AlphaFoldDB" id="A0A377Q7M4"/>
<accession>A0A377Q7M4</accession>
<dbReference type="Proteomes" id="UP000295794">
    <property type="component" value="Unassembled WGS sequence"/>
</dbReference>